<name>A0AAF0WBD4_DAUCS</name>
<evidence type="ECO:0000256" key="1">
    <source>
        <dbReference type="ARBA" id="ARBA00000900"/>
    </source>
</evidence>
<dbReference type="AlphaFoldDB" id="A0AAF0WBD4"/>
<feature type="compositionally biased region" description="Low complexity" evidence="15">
    <location>
        <begin position="160"/>
        <end position="171"/>
    </location>
</feature>
<keyword evidence="9" id="KW-0833">Ubl conjugation pathway</keyword>
<dbReference type="Proteomes" id="UP000077755">
    <property type="component" value="Chromosome 2"/>
</dbReference>
<evidence type="ECO:0000256" key="15">
    <source>
        <dbReference type="SAM" id="MobiDB-lite"/>
    </source>
</evidence>
<gene>
    <name evidence="18" type="ORF">DCAR_0205585</name>
</gene>
<evidence type="ECO:0000256" key="4">
    <source>
        <dbReference type="ARBA" id="ARBA00012483"/>
    </source>
</evidence>
<dbReference type="GO" id="GO:0008270">
    <property type="term" value="F:zinc ion binding"/>
    <property type="evidence" value="ECO:0007669"/>
    <property type="project" value="UniProtKB-KW"/>
</dbReference>
<dbReference type="SUPFAM" id="SSF57850">
    <property type="entry name" value="RING/U-box"/>
    <property type="match status" value="1"/>
</dbReference>
<dbReference type="EMBL" id="CP093344">
    <property type="protein sequence ID" value="WOG86382.1"/>
    <property type="molecule type" value="Genomic_DNA"/>
</dbReference>
<keyword evidence="12 16" id="KW-0472">Membrane</keyword>
<evidence type="ECO:0000256" key="14">
    <source>
        <dbReference type="PROSITE-ProRule" id="PRU00175"/>
    </source>
</evidence>
<dbReference type="PROSITE" id="PS50089">
    <property type="entry name" value="ZF_RING_2"/>
    <property type="match status" value="1"/>
</dbReference>
<dbReference type="EC" id="2.3.2.27" evidence="4"/>
<keyword evidence="7" id="KW-0479">Metal-binding</keyword>
<proteinExistence type="inferred from homology"/>
<reference evidence="18" key="2">
    <citation type="submission" date="2022-03" db="EMBL/GenBank/DDBJ databases">
        <title>Draft title - Genomic analysis of global carrot germplasm unveils the trajectory of domestication and the origin of high carotenoid orange carrot.</title>
        <authorList>
            <person name="Iorizzo M."/>
            <person name="Ellison S."/>
            <person name="Senalik D."/>
            <person name="Macko-Podgorni A."/>
            <person name="Grzebelus D."/>
            <person name="Bostan H."/>
            <person name="Rolling W."/>
            <person name="Curaba J."/>
            <person name="Simon P."/>
        </authorList>
    </citation>
    <scope>NUCLEOTIDE SEQUENCE</scope>
    <source>
        <tissue evidence="18">Leaf</tissue>
    </source>
</reference>
<evidence type="ECO:0000256" key="10">
    <source>
        <dbReference type="ARBA" id="ARBA00022833"/>
    </source>
</evidence>
<evidence type="ECO:0000256" key="8">
    <source>
        <dbReference type="ARBA" id="ARBA00022771"/>
    </source>
</evidence>
<keyword evidence="6 16" id="KW-0812">Transmembrane</keyword>
<organism evidence="18 19">
    <name type="scientific">Daucus carota subsp. sativus</name>
    <name type="common">Carrot</name>
    <dbReference type="NCBI Taxonomy" id="79200"/>
    <lineage>
        <taxon>Eukaryota</taxon>
        <taxon>Viridiplantae</taxon>
        <taxon>Streptophyta</taxon>
        <taxon>Embryophyta</taxon>
        <taxon>Tracheophyta</taxon>
        <taxon>Spermatophyta</taxon>
        <taxon>Magnoliopsida</taxon>
        <taxon>eudicotyledons</taxon>
        <taxon>Gunneridae</taxon>
        <taxon>Pentapetalae</taxon>
        <taxon>asterids</taxon>
        <taxon>campanulids</taxon>
        <taxon>Apiales</taxon>
        <taxon>Apiaceae</taxon>
        <taxon>Apioideae</taxon>
        <taxon>Scandiceae</taxon>
        <taxon>Daucinae</taxon>
        <taxon>Daucus</taxon>
        <taxon>Daucus sect. Daucus</taxon>
    </lineage>
</organism>
<comment type="subcellular location">
    <subcellularLocation>
        <location evidence="2">Membrane</location>
        <topology evidence="2">Single-pass membrane protein</topology>
    </subcellularLocation>
</comment>
<evidence type="ECO:0000313" key="19">
    <source>
        <dbReference type="Proteomes" id="UP000077755"/>
    </source>
</evidence>
<dbReference type="Gene3D" id="3.30.40.10">
    <property type="entry name" value="Zinc/RING finger domain, C3HC4 (zinc finger)"/>
    <property type="match status" value="1"/>
</dbReference>
<protein>
    <recommendedName>
        <fullName evidence="4">RING-type E3 ubiquitin transferase</fullName>
        <ecNumber evidence="4">2.3.2.27</ecNumber>
    </recommendedName>
</protein>
<accession>A0AAF0WBD4</accession>
<keyword evidence="11 16" id="KW-1133">Transmembrane helix</keyword>
<dbReference type="InterPro" id="IPR046948">
    <property type="entry name" value="ATL20-22-like"/>
</dbReference>
<evidence type="ECO:0000256" key="12">
    <source>
        <dbReference type="ARBA" id="ARBA00023136"/>
    </source>
</evidence>
<dbReference type="PANTHER" id="PTHR46279:SF31">
    <property type="entry name" value="RING-H2 FINGER PROTEIN ATL20-LIKE ISOFORM X1"/>
    <property type="match status" value="1"/>
</dbReference>
<evidence type="ECO:0000256" key="13">
    <source>
        <dbReference type="ARBA" id="ARBA00024209"/>
    </source>
</evidence>
<reference evidence="18" key="1">
    <citation type="journal article" date="2016" name="Nat. Genet.">
        <title>A high-quality carrot genome assembly provides new insights into carotenoid accumulation and asterid genome evolution.</title>
        <authorList>
            <person name="Iorizzo M."/>
            <person name="Ellison S."/>
            <person name="Senalik D."/>
            <person name="Zeng P."/>
            <person name="Satapoomin P."/>
            <person name="Huang J."/>
            <person name="Bowman M."/>
            <person name="Iovene M."/>
            <person name="Sanseverino W."/>
            <person name="Cavagnaro P."/>
            <person name="Yildiz M."/>
            <person name="Macko-Podgorni A."/>
            <person name="Moranska E."/>
            <person name="Grzebelus E."/>
            <person name="Grzebelus D."/>
            <person name="Ashrafi H."/>
            <person name="Zheng Z."/>
            <person name="Cheng S."/>
            <person name="Spooner D."/>
            <person name="Van Deynze A."/>
            <person name="Simon P."/>
        </authorList>
    </citation>
    <scope>NUCLEOTIDE SEQUENCE</scope>
    <source>
        <tissue evidence="18">Leaf</tissue>
    </source>
</reference>
<keyword evidence="5" id="KW-0808">Transferase</keyword>
<dbReference type="PANTHER" id="PTHR46279">
    <property type="entry name" value="RING/U-BOX SUPERFAMILY PROTEIN"/>
    <property type="match status" value="1"/>
</dbReference>
<dbReference type="SMART" id="SM00184">
    <property type="entry name" value="RING"/>
    <property type="match status" value="1"/>
</dbReference>
<dbReference type="InterPro" id="IPR013083">
    <property type="entry name" value="Znf_RING/FYVE/PHD"/>
</dbReference>
<dbReference type="GO" id="GO:0061630">
    <property type="term" value="F:ubiquitin protein ligase activity"/>
    <property type="evidence" value="ECO:0007669"/>
    <property type="project" value="UniProtKB-EC"/>
</dbReference>
<dbReference type="CDD" id="cd16461">
    <property type="entry name" value="RING-H2_EL5-like"/>
    <property type="match status" value="1"/>
</dbReference>
<sequence length="171" mass="18772">MVLTMFGSPFAGLSTAAKYGIVVGVGLPGIFLLVCLARFARRKMKERAHIQLRHSVQNLPTTRISLTPPRYVMGLDKATINSYPMTVLGESKRLPKPSDSTCAICLSEYQPNDKLRTVPECNHYFHSNCIDEWLKLNASCPVCRNFPEGSSGRTAADPMSSSSSPTSLFSN</sequence>
<evidence type="ECO:0000256" key="5">
    <source>
        <dbReference type="ARBA" id="ARBA00022679"/>
    </source>
</evidence>
<comment type="pathway">
    <text evidence="3">Protein modification; protein ubiquitination.</text>
</comment>
<keyword evidence="10" id="KW-0862">Zinc</keyword>
<evidence type="ECO:0000259" key="17">
    <source>
        <dbReference type="PROSITE" id="PS50089"/>
    </source>
</evidence>
<keyword evidence="19" id="KW-1185">Reference proteome</keyword>
<evidence type="ECO:0000256" key="7">
    <source>
        <dbReference type="ARBA" id="ARBA00022723"/>
    </source>
</evidence>
<evidence type="ECO:0000313" key="18">
    <source>
        <dbReference type="EMBL" id="WOG86382.1"/>
    </source>
</evidence>
<evidence type="ECO:0000256" key="11">
    <source>
        <dbReference type="ARBA" id="ARBA00022989"/>
    </source>
</evidence>
<dbReference type="GO" id="GO:0016020">
    <property type="term" value="C:membrane"/>
    <property type="evidence" value="ECO:0007669"/>
    <property type="project" value="UniProtKB-SubCell"/>
</dbReference>
<evidence type="ECO:0000256" key="9">
    <source>
        <dbReference type="ARBA" id="ARBA00022786"/>
    </source>
</evidence>
<feature type="transmembrane region" description="Helical" evidence="16">
    <location>
        <begin position="20"/>
        <end position="40"/>
    </location>
</feature>
<keyword evidence="8 14" id="KW-0863">Zinc-finger</keyword>
<evidence type="ECO:0000256" key="16">
    <source>
        <dbReference type="SAM" id="Phobius"/>
    </source>
</evidence>
<dbReference type="InterPro" id="IPR001841">
    <property type="entry name" value="Znf_RING"/>
</dbReference>
<feature type="domain" description="RING-type" evidence="17">
    <location>
        <begin position="102"/>
        <end position="144"/>
    </location>
</feature>
<evidence type="ECO:0000256" key="2">
    <source>
        <dbReference type="ARBA" id="ARBA00004167"/>
    </source>
</evidence>
<comment type="similarity">
    <text evidence="13">Belongs to the RING-type zinc finger family. ATL subfamily.</text>
</comment>
<feature type="region of interest" description="Disordered" evidence="15">
    <location>
        <begin position="149"/>
        <end position="171"/>
    </location>
</feature>
<evidence type="ECO:0000256" key="6">
    <source>
        <dbReference type="ARBA" id="ARBA00022692"/>
    </source>
</evidence>
<evidence type="ECO:0000256" key="3">
    <source>
        <dbReference type="ARBA" id="ARBA00004906"/>
    </source>
</evidence>
<dbReference type="Pfam" id="PF13639">
    <property type="entry name" value="zf-RING_2"/>
    <property type="match status" value="1"/>
</dbReference>
<comment type="catalytic activity">
    <reaction evidence="1">
        <text>S-ubiquitinyl-[E2 ubiquitin-conjugating enzyme]-L-cysteine + [acceptor protein]-L-lysine = [E2 ubiquitin-conjugating enzyme]-L-cysteine + N(6)-ubiquitinyl-[acceptor protein]-L-lysine.</text>
        <dbReference type="EC" id="2.3.2.27"/>
    </reaction>
</comment>